<dbReference type="InterPro" id="IPR004360">
    <property type="entry name" value="Glyas_Fos-R_dOase_dom"/>
</dbReference>
<dbReference type="RefSeq" id="WP_069094539.1">
    <property type="nucleotide sequence ID" value="NZ_MASI01000002.1"/>
</dbReference>
<organism evidence="2 3">
    <name type="scientific">Methyloligella halotolerans</name>
    <dbReference type="NCBI Taxonomy" id="1177755"/>
    <lineage>
        <taxon>Bacteria</taxon>
        <taxon>Pseudomonadati</taxon>
        <taxon>Pseudomonadota</taxon>
        <taxon>Alphaproteobacteria</taxon>
        <taxon>Hyphomicrobiales</taxon>
        <taxon>Hyphomicrobiaceae</taxon>
        <taxon>Methyloligella</taxon>
    </lineage>
</organism>
<evidence type="ECO:0000259" key="1">
    <source>
        <dbReference type="PROSITE" id="PS51819"/>
    </source>
</evidence>
<dbReference type="Gene3D" id="3.30.720.120">
    <property type="match status" value="1"/>
</dbReference>
<dbReference type="Gene3D" id="3.30.720.110">
    <property type="match status" value="1"/>
</dbReference>
<dbReference type="EMBL" id="MASI01000002">
    <property type="protein sequence ID" value="ODA68025.1"/>
    <property type="molecule type" value="Genomic_DNA"/>
</dbReference>
<dbReference type="InterPro" id="IPR029068">
    <property type="entry name" value="Glyas_Bleomycin-R_OHBP_Dase"/>
</dbReference>
<accession>A0A1E2S124</accession>
<keyword evidence="3" id="KW-1185">Reference proteome</keyword>
<dbReference type="InterPro" id="IPR037523">
    <property type="entry name" value="VOC_core"/>
</dbReference>
<dbReference type="OrthoDB" id="9806868at2"/>
<dbReference type="PANTHER" id="PTHR34109:SF1">
    <property type="entry name" value="VOC DOMAIN-CONTAINING PROTEIN"/>
    <property type="match status" value="1"/>
</dbReference>
<evidence type="ECO:0000313" key="2">
    <source>
        <dbReference type="EMBL" id="ODA68025.1"/>
    </source>
</evidence>
<evidence type="ECO:0000313" key="3">
    <source>
        <dbReference type="Proteomes" id="UP000095087"/>
    </source>
</evidence>
<reference evidence="2 3" key="1">
    <citation type="submission" date="2016-07" db="EMBL/GenBank/DDBJ databases">
        <title>Draft genome sequence of Methyloligella halotolerans C2T (VKM B-2706T=CCUG 61687T=DSM 25045T), a halotolerant polyhydroxybutyrate accumulating methylotroph.</title>
        <authorList>
            <person name="Vasilenko O.V."/>
            <person name="Doronina N.V."/>
            <person name="Poroshina M.N."/>
            <person name="Tarlachkov S.V."/>
            <person name="Trotsenko Y.A."/>
        </authorList>
    </citation>
    <scope>NUCLEOTIDE SEQUENCE [LARGE SCALE GENOMIC DNA]</scope>
    <source>
        <strain evidence="2 3">VKM B-2706</strain>
    </source>
</reference>
<dbReference type="Proteomes" id="UP000095087">
    <property type="component" value="Unassembled WGS sequence"/>
</dbReference>
<sequence>MVKHTLPPGTPVLQPYLVVSDPDRLINFIRTVFGGTEAMRIHRPDGTVMHAEVRIGNSGVMVGGATEQDPARHTMLHVYVADLEGTFATAYAHGAEQIAPPMEAGDGDRRGGFKDPFGNEWWVAARIETLKAVEIEKRLREKAPASS</sequence>
<dbReference type="Pfam" id="PF00903">
    <property type="entry name" value="Glyoxalase"/>
    <property type="match status" value="1"/>
</dbReference>
<dbReference type="CDD" id="cd07246">
    <property type="entry name" value="VOC_like"/>
    <property type="match status" value="1"/>
</dbReference>
<name>A0A1E2S124_9HYPH</name>
<proteinExistence type="predicted"/>
<comment type="caution">
    <text evidence="2">The sequence shown here is derived from an EMBL/GenBank/DDBJ whole genome shotgun (WGS) entry which is preliminary data.</text>
</comment>
<dbReference type="STRING" id="1177755.A7A08_01195"/>
<feature type="domain" description="VOC" evidence="1">
    <location>
        <begin position="11"/>
        <end position="126"/>
    </location>
</feature>
<dbReference type="PROSITE" id="PS51819">
    <property type="entry name" value="VOC"/>
    <property type="match status" value="1"/>
</dbReference>
<dbReference type="AlphaFoldDB" id="A0A1E2S124"/>
<dbReference type="PANTHER" id="PTHR34109">
    <property type="entry name" value="BNAUNNG04460D PROTEIN-RELATED"/>
    <property type="match status" value="1"/>
</dbReference>
<dbReference type="SUPFAM" id="SSF54593">
    <property type="entry name" value="Glyoxalase/Bleomycin resistance protein/Dihydroxybiphenyl dioxygenase"/>
    <property type="match status" value="1"/>
</dbReference>
<gene>
    <name evidence="2" type="ORF">A7A08_01195</name>
</gene>
<protein>
    <submittedName>
        <fullName evidence="2">Glyoxalase-like domain protein</fullName>
    </submittedName>
</protein>